<protein>
    <submittedName>
        <fullName evidence="2">Uncharacterized protein</fullName>
    </submittedName>
</protein>
<proteinExistence type="predicted"/>
<keyword evidence="1" id="KW-0812">Transmembrane</keyword>
<evidence type="ECO:0000313" key="2">
    <source>
        <dbReference type="EMBL" id="DAD79449.1"/>
    </source>
</evidence>
<accession>A0A8S5MAS1</accession>
<sequence>MRIPVKNIEKTGVTDYWIIFSEVTERGDNVGYFIIGTLCFISGLAMGVFLTALIVAGADDNIGEVNELGDDENEL</sequence>
<keyword evidence="1" id="KW-0472">Membrane</keyword>
<evidence type="ECO:0000256" key="1">
    <source>
        <dbReference type="SAM" id="Phobius"/>
    </source>
</evidence>
<reference evidence="2" key="1">
    <citation type="journal article" date="2021" name="Proc. Natl. Acad. Sci. U.S.A.">
        <title>A Catalog of Tens of Thousands of Viruses from Human Metagenomes Reveals Hidden Associations with Chronic Diseases.</title>
        <authorList>
            <person name="Tisza M.J."/>
            <person name="Buck C.B."/>
        </authorList>
    </citation>
    <scope>NUCLEOTIDE SEQUENCE</scope>
    <source>
        <strain evidence="2">Ct7FW4</strain>
    </source>
</reference>
<name>A0A8S5MAS1_9CAUD</name>
<dbReference type="EMBL" id="BK014865">
    <property type="protein sequence ID" value="DAD79449.1"/>
    <property type="molecule type" value="Genomic_DNA"/>
</dbReference>
<feature type="transmembrane region" description="Helical" evidence="1">
    <location>
        <begin position="30"/>
        <end position="56"/>
    </location>
</feature>
<keyword evidence="1" id="KW-1133">Transmembrane helix</keyword>
<organism evidence="2">
    <name type="scientific">Siphoviridae sp. ct7FW4</name>
    <dbReference type="NCBI Taxonomy" id="2826303"/>
    <lineage>
        <taxon>Viruses</taxon>
        <taxon>Duplodnaviria</taxon>
        <taxon>Heunggongvirae</taxon>
        <taxon>Uroviricota</taxon>
        <taxon>Caudoviricetes</taxon>
    </lineage>
</organism>